<accession>A0AA36M5P5</accession>
<keyword evidence="2" id="KW-1185">Reference proteome</keyword>
<dbReference type="Proteomes" id="UP001176961">
    <property type="component" value="Unassembled WGS sequence"/>
</dbReference>
<reference evidence="1" key="1">
    <citation type="submission" date="2023-07" db="EMBL/GenBank/DDBJ databases">
        <authorList>
            <consortium name="CYATHOMIX"/>
        </authorList>
    </citation>
    <scope>NUCLEOTIDE SEQUENCE</scope>
    <source>
        <strain evidence="1">N/A</strain>
    </source>
</reference>
<protein>
    <submittedName>
        <fullName evidence="1">Uncharacterized protein</fullName>
    </submittedName>
</protein>
<dbReference type="AlphaFoldDB" id="A0AA36M5P5"/>
<gene>
    <name evidence="1" type="ORF">CYNAS_LOCUS11026</name>
</gene>
<name>A0AA36M5P5_CYLNA</name>
<evidence type="ECO:0000313" key="1">
    <source>
        <dbReference type="EMBL" id="CAJ0599043.1"/>
    </source>
</evidence>
<dbReference type="EMBL" id="CATQJL010000223">
    <property type="protein sequence ID" value="CAJ0599043.1"/>
    <property type="molecule type" value="Genomic_DNA"/>
</dbReference>
<comment type="caution">
    <text evidence="1">The sequence shown here is derived from an EMBL/GenBank/DDBJ whole genome shotgun (WGS) entry which is preliminary data.</text>
</comment>
<evidence type="ECO:0000313" key="2">
    <source>
        <dbReference type="Proteomes" id="UP001176961"/>
    </source>
</evidence>
<proteinExistence type="predicted"/>
<organism evidence="1 2">
    <name type="scientific">Cylicocyclus nassatus</name>
    <name type="common">Nematode worm</name>
    <dbReference type="NCBI Taxonomy" id="53992"/>
    <lineage>
        <taxon>Eukaryota</taxon>
        <taxon>Metazoa</taxon>
        <taxon>Ecdysozoa</taxon>
        <taxon>Nematoda</taxon>
        <taxon>Chromadorea</taxon>
        <taxon>Rhabditida</taxon>
        <taxon>Rhabditina</taxon>
        <taxon>Rhabditomorpha</taxon>
        <taxon>Strongyloidea</taxon>
        <taxon>Strongylidae</taxon>
        <taxon>Cylicocyclus</taxon>
    </lineage>
</organism>
<sequence length="182" mass="21016">MIQIFESWSPSARANRGDPFLTVLEFLRFYLLYACEPTREIQRFALRQSGKKGRYPHLFDFPETMVVFLTNFILDAFGLFADELLLSAAECARQANGYWHTLGENDQQRAKRFDSMVEARFTWSGNIRSALTRALGDLRAYSFKPEKNELVPPSKKRTCTVAVATDPVQVRDEDKDYELETL</sequence>